<dbReference type="Gene3D" id="3.40.50.300">
    <property type="entry name" value="P-loop containing nucleotide triphosphate hydrolases"/>
    <property type="match status" value="1"/>
</dbReference>
<accession>A0ABS4FLL0</accession>
<evidence type="ECO:0000313" key="1">
    <source>
        <dbReference type="EMBL" id="MBP1903406.1"/>
    </source>
</evidence>
<name>A0ABS4FLL0_9BACL</name>
<sequence length="227" mass="26948">MKQILFIGMTDKTDLLFYISNLVALKFKVLLVDATKHHNYEYTYPKLEMEASIIQHDLFDITERVADKNQLEAIVANTDESYDYIFIDLDDFKSIHEWYGADHYVLVTTYDNREIQRNLVLLEALFDGETIEDEIPFTRLICEAGQTFHEDYLDTVYEKLPIIWSDTLVYYPDERDITARINNQGRAKLDVSRLSKEYKKVLIQLAASIVDLNFNDVRQWWRQLERR</sequence>
<evidence type="ECO:0000313" key="2">
    <source>
        <dbReference type="Proteomes" id="UP001519272"/>
    </source>
</evidence>
<gene>
    <name evidence="1" type="ORF">J2Z32_000018</name>
</gene>
<dbReference type="InterPro" id="IPR027417">
    <property type="entry name" value="P-loop_NTPase"/>
</dbReference>
<dbReference type="Proteomes" id="UP001519272">
    <property type="component" value="Unassembled WGS sequence"/>
</dbReference>
<dbReference type="RefSeq" id="WP_210087123.1">
    <property type="nucleotide sequence ID" value="NZ_JAGGKG010000001.1"/>
</dbReference>
<dbReference type="EMBL" id="JAGGKG010000001">
    <property type="protein sequence ID" value="MBP1903406.1"/>
    <property type="molecule type" value="Genomic_DNA"/>
</dbReference>
<evidence type="ECO:0008006" key="3">
    <source>
        <dbReference type="Google" id="ProtNLM"/>
    </source>
</evidence>
<keyword evidence="2" id="KW-1185">Reference proteome</keyword>
<proteinExistence type="predicted"/>
<organism evidence="1 2">
    <name type="scientific">Paenibacillus turicensis</name>
    <dbReference type="NCBI Taxonomy" id="160487"/>
    <lineage>
        <taxon>Bacteria</taxon>
        <taxon>Bacillati</taxon>
        <taxon>Bacillota</taxon>
        <taxon>Bacilli</taxon>
        <taxon>Bacillales</taxon>
        <taxon>Paenibacillaceae</taxon>
        <taxon>Paenibacillus</taxon>
    </lineage>
</organism>
<reference evidence="1 2" key="1">
    <citation type="submission" date="2021-03" db="EMBL/GenBank/DDBJ databases">
        <title>Genomic Encyclopedia of Type Strains, Phase IV (KMG-IV): sequencing the most valuable type-strain genomes for metagenomic binning, comparative biology and taxonomic classification.</title>
        <authorList>
            <person name="Goeker M."/>
        </authorList>
    </citation>
    <scope>NUCLEOTIDE SEQUENCE [LARGE SCALE GENOMIC DNA]</scope>
    <source>
        <strain evidence="1 2">DSM 14349</strain>
    </source>
</reference>
<comment type="caution">
    <text evidence="1">The sequence shown here is derived from an EMBL/GenBank/DDBJ whole genome shotgun (WGS) entry which is preliminary data.</text>
</comment>
<protein>
    <recommendedName>
        <fullName evidence="3">AAA domain-containing protein</fullName>
    </recommendedName>
</protein>